<comment type="caution">
    <text evidence="1">The sequence shown here is derived from an EMBL/GenBank/DDBJ whole genome shotgun (WGS) entry which is preliminary data.</text>
</comment>
<accession>A0ABP6LTN8</accession>
<keyword evidence="2" id="KW-1185">Reference proteome</keyword>
<proteinExistence type="predicted"/>
<reference evidence="2" key="1">
    <citation type="journal article" date="2019" name="Int. J. Syst. Evol. Microbiol.">
        <title>The Global Catalogue of Microorganisms (GCM) 10K type strain sequencing project: providing services to taxonomists for standard genome sequencing and annotation.</title>
        <authorList>
            <consortium name="The Broad Institute Genomics Platform"/>
            <consortium name="The Broad Institute Genome Sequencing Center for Infectious Disease"/>
            <person name="Wu L."/>
            <person name="Ma J."/>
        </authorList>
    </citation>
    <scope>NUCLEOTIDE SEQUENCE [LARGE SCALE GENOMIC DNA]</scope>
    <source>
        <strain evidence="2">JCM 14309</strain>
    </source>
</reference>
<dbReference type="InterPro" id="IPR029016">
    <property type="entry name" value="GAF-like_dom_sf"/>
</dbReference>
<dbReference type="Proteomes" id="UP001500236">
    <property type="component" value="Unassembled WGS sequence"/>
</dbReference>
<sequence length="400" mass="42940">MGREPVPDEPQTWSVLPPVLRESWLRSASYLDDPVRAQAPIDLDEGDLNTLRREHPLSAAMPLLDRLLVQPAKDAGLVVAIGDAKGRLLWVDGSRQAMRRAETSAFQAGANWSERAVGTSAPGTALATGRAVQVNQEEHFVPAAHQFSCSAAPIRCPQTGDLLGVVDITGGPAAVETHALPLVLAAITAAQGELRSQPRSAPRLRFSVLGSETGTVTAGASSWRLSLRHAELLTLLAWEESSSSGGGASAARLAEDIFGETGHEVALRAEVTRLRRLLVGLPGHADPPRLNSRPYRLDPPPWLDAVGVVHALAAGDRSAALDLYSGELLPRSEAPGIVRIRWELSAMLRESILQDGSSWEICRYLQLPEARGDGEVLREALRVLPPDSPQRALLIARSNL</sequence>
<name>A0ABP6LTN8_9MICC</name>
<dbReference type="RefSeq" id="WP_344682889.1">
    <property type="nucleotide sequence ID" value="NZ_BAAAVT010000002.1"/>
</dbReference>
<gene>
    <name evidence="1" type="ORF">GCM10010529_03480</name>
</gene>
<dbReference type="Gene3D" id="3.30.450.40">
    <property type="match status" value="1"/>
</dbReference>
<protein>
    <submittedName>
        <fullName evidence="1">GAF domain-containing protein</fullName>
    </submittedName>
</protein>
<evidence type="ECO:0000313" key="2">
    <source>
        <dbReference type="Proteomes" id="UP001500236"/>
    </source>
</evidence>
<organism evidence="1 2">
    <name type="scientific">Nesterenkonia aethiopica</name>
    <dbReference type="NCBI Taxonomy" id="269144"/>
    <lineage>
        <taxon>Bacteria</taxon>
        <taxon>Bacillati</taxon>
        <taxon>Actinomycetota</taxon>
        <taxon>Actinomycetes</taxon>
        <taxon>Micrococcales</taxon>
        <taxon>Micrococcaceae</taxon>
        <taxon>Nesterenkonia</taxon>
    </lineage>
</organism>
<dbReference type="EMBL" id="BAAAVT010000002">
    <property type="protein sequence ID" value="GAA3052735.1"/>
    <property type="molecule type" value="Genomic_DNA"/>
</dbReference>
<evidence type="ECO:0000313" key="1">
    <source>
        <dbReference type="EMBL" id="GAA3052735.1"/>
    </source>
</evidence>